<accession>A0A543Q1R8</accession>
<name>A0A543Q1R8_ACITH</name>
<protein>
    <submittedName>
        <fullName evidence="1">Uncharacterized protein</fullName>
    </submittedName>
</protein>
<proteinExistence type="predicted"/>
<dbReference type="Proteomes" id="UP000315403">
    <property type="component" value="Unassembled WGS sequence"/>
</dbReference>
<dbReference type="AlphaFoldDB" id="A0A543Q1R8"/>
<organism evidence="1 2">
    <name type="scientific">Acidithiobacillus thiooxidans ATCC 19377</name>
    <dbReference type="NCBI Taxonomy" id="637390"/>
    <lineage>
        <taxon>Bacteria</taxon>
        <taxon>Pseudomonadati</taxon>
        <taxon>Pseudomonadota</taxon>
        <taxon>Acidithiobacillia</taxon>
        <taxon>Acidithiobacillales</taxon>
        <taxon>Acidithiobacillaceae</taxon>
        <taxon>Acidithiobacillus</taxon>
    </lineage>
</organism>
<dbReference type="EMBL" id="SZUV01000001">
    <property type="protein sequence ID" value="TQN50220.1"/>
    <property type="molecule type" value="Genomic_DNA"/>
</dbReference>
<dbReference type="RefSeq" id="WP_142086090.1">
    <property type="nucleotide sequence ID" value="NZ_SZUV01000001.1"/>
</dbReference>
<reference evidence="1 2" key="1">
    <citation type="submission" date="2019-03" db="EMBL/GenBank/DDBJ databases">
        <title>New insights into Acidothiobacillus thiooxidans sulfur metabolism through coupled gene expression, solution geochemistry, microscopy and spectroscopy analyses.</title>
        <authorList>
            <person name="Camacho D."/>
            <person name="Frazao R."/>
            <person name="Fouillen A."/>
            <person name="Nanci A."/>
            <person name="Lang B.F."/>
            <person name="Apte S.C."/>
            <person name="Baron C."/>
            <person name="Warren L.A."/>
        </authorList>
    </citation>
    <scope>NUCLEOTIDE SEQUENCE [LARGE SCALE GENOMIC DNA]</scope>
    <source>
        <strain evidence="1 2">ATCC 19377</strain>
    </source>
</reference>
<gene>
    <name evidence="1" type="ORF">DLNHIDIE_00072</name>
</gene>
<sequence length="78" mass="8860">MSTMMDGEDYRIREAIRIFQERPKRPFSACACLGPANGEPECFCRMASIVKVEGIYYQISGDELSGITARHYQNPPQQ</sequence>
<evidence type="ECO:0000313" key="1">
    <source>
        <dbReference type="EMBL" id="TQN50220.1"/>
    </source>
</evidence>
<evidence type="ECO:0000313" key="2">
    <source>
        <dbReference type="Proteomes" id="UP000315403"/>
    </source>
</evidence>
<comment type="caution">
    <text evidence="1">The sequence shown here is derived from an EMBL/GenBank/DDBJ whole genome shotgun (WGS) entry which is preliminary data.</text>
</comment>